<feature type="region of interest" description="Disordered" evidence="1">
    <location>
        <begin position="217"/>
        <end position="301"/>
    </location>
</feature>
<evidence type="ECO:0000259" key="2">
    <source>
        <dbReference type="Pfam" id="PF03771"/>
    </source>
</evidence>
<feature type="compositionally biased region" description="Low complexity" evidence="1">
    <location>
        <begin position="233"/>
        <end position="248"/>
    </location>
</feature>
<comment type="caution">
    <text evidence="3">The sequence shown here is derived from an EMBL/GenBank/DDBJ whole genome shotgun (WGS) entry which is preliminary data.</text>
</comment>
<sequence>MRSVPLSERQLAGFAEKHAWQIPFDTSPRHLAGPGDARHVTHGLAAAGWSAVSDPLSAEIVLRSPDLRHSLQFDPQSTTSAWWRLRAEPTDTEPGWYAEFGELVPAEVLAGFTDALITPPPQQSDPWQPLTSAGWHRDSDGTAQSPDSMCHIELRPLSEFSGRSSWHVETCEPADGQFPGPRIWHAYFDEDAPAHLVGSFLTALADRSPLQRACTTAPATTAPCRSPARCAHSRWSTPTPPVSSRSVPGHAPPYGSRRNPHRPRRRPTPPSRPPAAEPTGSSPFPPITAPTAPSSATSTPT</sequence>
<dbReference type="Proteomes" id="UP000649259">
    <property type="component" value="Unassembled WGS sequence"/>
</dbReference>
<proteinExistence type="predicted"/>
<accession>A0ABQ3S8M1</accession>
<evidence type="ECO:0000256" key="1">
    <source>
        <dbReference type="SAM" id="MobiDB-lite"/>
    </source>
</evidence>
<feature type="compositionally biased region" description="Low complexity" evidence="1">
    <location>
        <begin position="289"/>
        <end position="301"/>
    </location>
</feature>
<feature type="region of interest" description="Disordered" evidence="1">
    <location>
        <begin position="122"/>
        <end position="147"/>
    </location>
</feature>
<feature type="compositionally biased region" description="Basic residues" evidence="1">
    <location>
        <begin position="258"/>
        <end position="267"/>
    </location>
</feature>
<name>A0ABQ3S8M1_9ACTN</name>
<evidence type="ECO:0000313" key="3">
    <source>
        <dbReference type="EMBL" id="GHI64483.1"/>
    </source>
</evidence>
<reference evidence="4" key="1">
    <citation type="submission" date="2023-07" db="EMBL/GenBank/DDBJ databases">
        <title>Whole genome shotgun sequence of Streptomyces cacaoi subsp. asoensis NBRC 13813.</title>
        <authorList>
            <person name="Komaki H."/>
            <person name="Tamura T."/>
        </authorList>
    </citation>
    <scope>NUCLEOTIDE SEQUENCE [LARGE SCALE GENOMIC DNA]</scope>
    <source>
        <strain evidence="4">NBRC 13813</strain>
    </source>
</reference>
<dbReference type="InterPro" id="IPR005523">
    <property type="entry name" value="DUF317_SPDY"/>
</dbReference>
<feature type="domain" description="DUF317" evidence="2">
    <location>
        <begin position="64"/>
        <end position="121"/>
    </location>
</feature>
<keyword evidence="4" id="KW-1185">Reference proteome</keyword>
<evidence type="ECO:0000313" key="4">
    <source>
        <dbReference type="Proteomes" id="UP000649259"/>
    </source>
</evidence>
<dbReference type="Pfam" id="PF03771">
    <property type="entry name" value="SPDY"/>
    <property type="match status" value="2"/>
</dbReference>
<gene>
    <name evidence="3" type="ORF">Saso_61330</name>
</gene>
<organism evidence="3 4">
    <name type="scientific">Streptomyces asoensis</name>
    <dbReference type="NCBI Taxonomy" id="249586"/>
    <lineage>
        <taxon>Bacteria</taxon>
        <taxon>Bacillati</taxon>
        <taxon>Actinomycetota</taxon>
        <taxon>Actinomycetes</taxon>
        <taxon>Kitasatosporales</taxon>
        <taxon>Streptomycetaceae</taxon>
        <taxon>Streptomyces</taxon>
    </lineage>
</organism>
<feature type="domain" description="DUF317" evidence="2">
    <location>
        <begin position="145"/>
        <end position="209"/>
    </location>
</feature>
<protein>
    <recommendedName>
        <fullName evidence="2">DUF317 domain-containing protein</fullName>
    </recommendedName>
</protein>
<dbReference type="EMBL" id="BNEB01000005">
    <property type="protein sequence ID" value="GHI64483.1"/>
    <property type="molecule type" value="Genomic_DNA"/>
</dbReference>